<keyword evidence="2" id="KW-1185">Reference proteome</keyword>
<evidence type="ECO:0000313" key="2">
    <source>
        <dbReference type="Proteomes" id="UP001605036"/>
    </source>
</evidence>
<dbReference type="EMBL" id="JBHFFA010000007">
    <property type="protein sequence ID" value="KAL2612670.1"/>
    <property type="molecule type" value="Genomic_DNA"/>
</dbReference>
<evidence type="ECO:0000313" key="1">
    <source>
        <dbReference type="EMBL" id="KAL2612670.1"/>
    </source>
</evidence>
<proteinExistence type="predicted"/>
<name>A0ABD1XV41_9MARC</name>
<gene>
    <name evidence="1" type="ORF">R1flu_024362</name>
</gene>
<dbReference type="Proteomes" id="UP001605036">
    <property type="component" value="Unassembled WGS sequence"/>
</dbReference>
<organism evidence="1 2">
    <name type="scientific">Riccia fluitans</name>
    <dbReference type="NCBI Taxonomy" id="41844"/>
    <lineage>
        <taxon>Eukaryota</taxon>
        <taxon>Viridiplantae</taxon>
        <taxon>Streptophyta</taxon>
        <taxon>Embryophyta</taxon>
        <taxon>Marchantiophyta</taxon>
        <taxon>Marchantiopsida</taxon>
        <taxon>Marchantiidae</taxon>
        <taxon>Marchantiales</taxon>
        <taxon>Ricciaceae</taxon>
        <taxon>Riccia</taxon>
    </lineage>
</organism>
<reference evidence="1 2" key="1">
    <citation type="submission" date="2024-09" db="EMBL/GenBank/DDBJ databases">
        <title>Chromosome-scale assembly of Riccia fluitans.</title>
        <authorList>
            <person name="Paukszto L."/>
            <person name="Sawicki J."/>
            <person name="Karawczyk K."/>
            <person name="Piernik-Szablinska J."/>
            <person name="Szczecinska M."/>
            <person name="Mazdziarz M."/>
        </authorList>
    </citation>
    <scope>NUCLEOTIDE SEQUENCE [LARGE SCALE GENOMIC DNA]</scope>
    <source>
        <strain evidence="1">Rf_01</strain>
        <tissue evidence="1">Aerial parts of the thallus</tissue>
    </source>
</reference>
<dbReference type="AlphaFoldDB" id="A0ABD1XV41"/>
<comment type="caution">
    <text evidence="1">The sequence shown here is derived from an EMBL/GenBank/DDBJ whole genome shotgun (WGS) entry which is preliminary data.</text>
</comment>
<accession>A0ABD1XV41</accession>
<sequence length="128" mass="14193">MPGAERNSRKIASRDMVLKAFRMSICKTIQSGWKSKVARRPCTIISQPPRVATANCHGSKCAANTSQNWRDMERATRQYNVSPTAVGRIPLNLFPKQATETLQVYEQLVTAGARELCGNTAERGGQNR</sequence>
<protein>
    <submittedName>
        <fullName evidence="1">Uncharacterized protein</fullName>
    </submittedName>
</protein>